<sequence length="51" mass="5820">MCAVMENGVSKSTNTKKTGRQRRRDGDQRKTPSEKGGCLPKRKREQEPEKT</sequence>
<gene>
    <name evidence="2" type="ORF">F2Q69_00060832</name>
</gene>
<dbReference type="EMBL" id="QGKX02000095">
    <property type="protein sequence ID" value="KAF3574905.1"/>
    <property type="molecule type" value="Genomic_DNA"/>
</dbReference>
<evidence type="ECO:0000313" key="3">
    <source>
        <dbReference type="Proteomes" id="UP000712600"/>
    </source>
</evidence>
<comment type="caution">
    <text evidence="2">The sequence shown here is derived from an EMBL/GenBank/DDBJ whole genome shotgun (WGS) entry which is preliminary data.</text>
</comment>
<dbReference type="AlphaFoldDB" id="A0A8S9RQR8"/>
<protein>
    <submittedName>
        <fullName evidence="2">Uncharacterized protein</fullName>
    </submittedName>
</protein>
<reference evidence="2" key="1">
    <citation type="submission" date="2019-12" db="EMBL/GenBank/DDBJ databases">
        <title>Genome sequencing and annotation of Brassica cretica.</title>
        <authorList>
            <person name="Studholme D.J."/>
            <person name="Sarris P."/>
        </authorList>
    </citation>
    <scope>NUCLEOTIDE SEQUENCE</scope>
    <source>
        <strain evidence="2">PFS-109/04</strain>
        <tissue evidence="2">Leaf</tissue>
    </source>
</reference>
<accession>A0A8S9RQR8</accession>
<feature type="compositionally biased region" description="Basic and acidic residues" evidence="1">
    <location>
        <begin position="24"/>
        <end position="33"/>
    </location>
</feature>
<name>A0A8S9RQR8_BRACR</name>
<evidence type="ECO:0000256" key="1">
    <source>
        <dbReference type="SAM" id="MobiDB-lite"/>
    </source>
</evidence>
<evidence type="ECO:0000313" key="2">
    <source>
        <dbReference type="EMBL" id="KAF3574905.1"/>
    </source>
</evidence>
<dbReference type="Proteomes" id="UP000712600">
    <property type="component" value="Unassembled WGS sequence"/>
</dbReference>
<feature type="region of interest" description="Disordered" evidence="1">
    <location>
        <begin position="1"/>
        <end position="51"/>
    </location>
</feature>
<proteinExistence type="predicted"/>
<organism evidence="2 3">
    <name type="scientific">Brassica cretica</name>
    <name type="common">Mustard</name>
    <dbReference type="NCBI Taxonomy" id="69181"/>
    <lineage>
        <taxon>Eukaryota</taxon>
        <taxon>Viridiplantae</taxon>
        <taxon>Streptophyta</taxon>
        <taxon>Embryophyta</taxon>
        <taxon>Tracheophyta</taxon>
        <taxon>Spermatophyta</taxon>
        <taxon>Magnoliopsida</taxon>
        <taxon>eudicotyledons</taxon>
        <taxon>Gunneridae</taxon>
        <taxon>Pentapetalae</taxon>
        <taxon>rosids</taxon>
        <taxon>malvids</taxon>
        <taxon>Brassicales</taxon>
        <taxon>Brassicaceae</taxon>
        <taxon>Brassiceae</taxon>
        <taxon>Brassica</taxon>
    </lineage>
</organism>